<evidence type="ECO:0000313" key="1">
    <source>
        <dbReference type="EMBL" id="ETZ17210.1"/>
    </source>
</evidence>
<proteinExistence type="predicted"/>
<sequence length="44" mass="5194">MCMLYKASFICFLLLNKSYKVARKIIKKQGGEKNEKRNKRGNDK</sequence>
<organism evidence="1 2">
    <name type="scientific">Borrelia duttonii CR2A</name>
    <dbReference type="NCBI Taxonomy" id="1432657"/>
    <lineage>
        <taxon>Bacteria</taxon>
        <taxon>Pseudomonadati</taxon>
        <taxon>Spirochaetota</taxon>
        <taxon>Spirochaetia</taxon>
        <taxon>Spirochaetales</taxon>
        <taxon>Borreliaceae</taxon>
        <taxon>Borrelia</taxon>
    </lineage>
</organism>
<dbReference type="EMBL" id="AZIT01000083">
    <property type="protein sequence ID" value="ETZ17210.1"/>
    <property type="molecule type" value="Genomic_DNA"/>
</dbReference>
<protein>
    <submittedName>
        <fullName evidence="1">Uncharacterized protein</fullName>
    </submittedName>
</protein>
<accession>W6TFU9</accession>
<gene>
    <name evidence="1" type="ORF">BDCR2A_01864</name>
</gene>
<comment type="caution">
    <text evidence="1">The sequence shown here is derived from an EMBL/GenBank/DDBJ whole genome shotgun (WGS) entry which is preliminary data.</text>
</comment>
<dbReference type="AlphaFoldDB" id="W6TFU9"/>
<dbReference type="Proteomes" id="UP000019148">
    <property type="component" value="Unassembled WGS sequence"/>
</dbReference>
<name>W6TFU9_9SPIR</name>
<reference evidence="1 2" key="1">
    <citation type="submission" date="2013-12" db="EMBL/GenBank/DDBJ databases">
        <title>Comparative genomics of relapsing fever spirochetes.</title>
        <authorList>
            <person name="Schwan T.G."/>
            <person name="Raffel S.J."/>
            <person name="Porcella S.F."/>
        </authorList>
    </citation>
    <scope>NUCLEOTIDE SEQUENCE [LARGE SCALE GENOMIC DNA]</scope>
    <source>
        <strain evidence="1 2">CR2A</strain>
    </source>
</reference>
<evidence type="ECO:0000313" key="2">
    <source>
        <dbReference type="Proteomes" id="UP000019148"/>
    </source>
</evidence>